<accession>A0A6G7WH13</accession>
<proteinExistence type="predicted"/>
<gene>
    <name evidence="2" type="ORF">G7058_05330</name>
</gene>
<dbReference type="PANTHER" id="PTHR40076:SF1">
    <property type="entry name" value="MEMBRANE PROTEIN"/>
    <property type="match status" value="1"/>
</dbReference>
<dbReference type="EMBL" id="CP049889">
    <property type="protein sequence ID" value="QIK51532.1"/>
    <property type="molecule type" value="Genomic_DNA"/>
</dbReference>
<dbReference type="InterPro" id="IPR010380">
    <property type="entry name" value="DUF975"/>
</dbReference>
<reference evidence="2 3" key="1">
    <citation type="journal article" date="2017" name="Int. J. Syst. Evol. Microbiol.">
        <title>Jeotgalibaca porci sp. nov. and Jeotgalibaca arthritidis sp. nov., isolated from pigs, and emended description of the genus Jeotgalibaca.</title>
        <authorList>
            <person name="Zamora L."/>
            <person name="Perez-Sancho M."/>
            <person name="Dominguez L."/>
            <person name="Fernandez-Garayzabal J.F."/>
            <person name="Vela A.I."/>
        </authorList>
    </citation>
    <scope>NUCLEOTIDE SEQUENCE [LARGE SCALE GENOMIC DNA]</scope>
    <source>
        <strain evidence="2 3">CCUG 69148</strain>
    </source>
</reference>
<name>A0A6G7WH13_9LACT</name>
<feature type="transmembrane region" description="Helical" evidence="1">
    <location>
        <begin position="21"/>
        <end position="41"/>
    </location>
</feature>
<dbReference type="Proteomes" id="UP000501830">
    <property type="component" value="Chromosome"/>
</dbReference>
<feature type="transmembrane region" description="Helical" evidence="1">
    <location>
        <begin position="171"/>
        <end position="190"/>
    </location>
</feature>
<sequence>MFFVNRQSIKQQAKEDVRKNYLPWLIVAIIAISLSFLQGYLQLTDQTSFVDGSARIQFQVRWLNIIEIILLVPFSRLAIHLCTGTFRSIKESLFKNEQWLRDIGALLLVALYTFLWTLLFIIPGIIKGYSYSLVPYILAEDDTISITEAIELSQRMTEGYKWELFVLDWSFILWDIAAGLTMGIIGFYSVPYQKATWTRYYLQLSR</sequence>
<evidence type="ECO:0000313" key="3">
    <source>
        <dbReference type="Proteomes" id="UP000501830"/>
    </source>
</evidence>
<feature type="transmembrane region" description="Helical" evidence="1">
    <location>
        <begin position="61"/>
        <end position="82"/>
    </location>
</feature>
<dbReference type="KEGG" id="jpo:G7058_05330"/>
<dbReference type="AlphaFoldDB" id="A0A6G7WH13"/>
<evidence type="ECO:0000256" key="1">
    <source>
        <dbReference type="SAM" id="Phobius"/>
    </source>
</evidence>
<keyword evidence="1" id="KW-1133">Transmembrane helix</keyword>
<dbReference type="PANTHER" id="PTHR40076">
    <property type="entry name" value="MEMBRANE PROTEIN-RELATED"/>
    <property type="match status" value="1"/>
</dbReference>
<keyword evidence="1" id="KW-0812">Transmembrane</keyword>
<keyword evidence="3" id="KW-1185">Reference proteome</keyword>
<protein>
    <submittedName>
        <fullName evidence="2">DUF975 family protein</fullName>
    </submittedName>
</protein>
<feature type="transmembrane region" description="Helical" evidence="1">
    <location>
        <begin position="103"/>
        <end position="126"/>
    </location>
</feature>
<dbReference type="Pfam" id="PF06161">
    <property type="entry name" value="DUF975"/>
    <property type="match status" value="1"/>
</dbReference>
<keyword evidence="1" id="KW-0472">Membrane</keyword>
<evidence type="ECO:0000313" key="2">
    <source>
        <dbReference type="EMBL" id="QIK51532.1"/>
    </source>
</evidence>
<organism evidence="2 3">
    <name type="scientific">Jeotgalibaca porci</name>
    <dbReference type="NCBI Taxonomy" id="1868793"/>
    <lineage>
        <taxon>Bacteria</taxon>
        <taxon>Bacillati</taxon>
        <taxon>Bacillota</taxon>
        <taxon>Bacilli</taxon>
        <taxon>Lactobacillales</taxon>
        <taxon>Carnobacteriaceae</taxon>
        <taxon>Jeotgalibaca</taxon>
    </lineage>
</organism>